<keyword evidence="7" id="KW-0333">Golgi apparatus</keyword>
<dbReference type="Pfam" id="PF12352">
    <property type="entry name" value="V-SNARE_C"/>
    <property type="match status" value="1"/>
</dbReference>
<sequence>MENLKKSLKDLFRELDKKLEELEILQTKLDPDSIEVSFDAKNPEKDIEDSISRILSDIKTQAEQMNASASSSFDTTLSVQYLSDHKIYSKRFLTIKSNIQQLRWQQQLIGKSFKDSSDDTRLNVLFRQGRSLDSSIEMGKNILATAQEVSNSLAYQKEKLMSASDKVVIFAETLPGINVLLKRISRRKRFNAIVIGLTISVCTCITLLYVL</sequence>
<comment type="subcellular location">
    <subcellularLocation>
        <location evidence="1">Golgi apparatus membrane</location>
        <topology evidence="1">Single-pass type IV membrane protein</topology>
    </subcellularLocation>
</comment>
<feature type="transmembrane region" description="Helical" evidence="10">
    <location>
        <begin position="190"/>
        <end position="210"/>
    </location>
</feature>
<keyword evidence="12" id="KW-1185">Reference proteome</keyword>
<evidence type="ECO:0000256" key="4">
    <source>
        <dbReference type="ARBA" id="ARBA00022692"/>
    </source>
</evidence>
<dbReference type="PANTHER" id="PTHR21094">
    <property type="entry name" value="GOS-28 SNARE- RELATED"/>
    <property type="match status" value="1"/>
</dbReference>
<feature type="coiled-coil region" evidence="9">
    <location>
        <begin position="1"/>
        <end position="28"/>
    </location>
</feature>
<evidence type="ECO:0000313" key="11">
    <source>
        <dbReference type="EMBL" id="CAG9324203.1"/>
    </source>
</evidence>
<dbReference type="GO" id="GO:0005797">
    <property type="term" value="C:Golgi medial cisterna"/>
    <property type="evidence" value="ECO:0007669"/>
    <property type="project" value="TreeGrafter"/>
</dbReference>
<keyword evidence="4 10" id="KW-0812">Transmembrane</keyword>
<evidence type="ECO:0000256" key="7">
    <source>
        <dbReference type="ARBA" id="ARBA00023034"/>
    </source>
</evidence>
<dbReference type="GO" id="GO:0031201">
    <property type="term" value="C:SNARE complex"/>
    <property type="evidence" value="ECO:0007669"/>
    <property type="project" value="TreeGrafter"/>
</dbReference>
<dbReference type="InterPro" id="IPR023601">
    <property type="entry name" value="Golgi_SNAP_su1"/>
</dbReference>
<evidence type="ECO:0000256" key="9">
    <source>
        <dbReference type="SAM" id="Coils"/>
    </source>
</evidence>
<proteinExistence type="inferred from homology"/>
<dbReference type="GO" id="GO:0048219">
    <property type="term" value="P:inter-Golgi cisterna vesicle-mediated transport"/>
    <property type="evidence" value="ECO:0007669"/>
    <property type="project" value="TreeGrafter"/>
</dbReference>
<dbReference type="EMBL" id="CAJZBQ010000036">
    <property type="protein sequence ID" value="CAG9324203.1"/>
    <property type="molecule type" value="Genomic_DNA"/>
</dbReference>
<evidence type="ECO:0000256" key="10">
    <source>
        <dbReference type="SAM" id="Phobius"/>
    </source>
</evidence>
<protein>
    <recommendedName>
        <fullName evidence="13">Golgi SNAP receptor complex member 1</fullName>
    </recommendedName>
</protein>
<keyword evidence="9" id="KW-0175">Coiled coil</keyword>
<evidence type="ECO:0000256" key="1">
    <source>
        <dbReference type="ARBA" id="ARBA00004409"/>
    </source>
</evidence>
<keyword evidence="5" id="KW-0653">Protein transport</keyword>
<accession>A0AAU9JD60</accession>
<dbReference type="GO" id="GO:0006888">
    <property type="term" value="P:endoplasmic reticulum to Golgi vesicle-mediated transport"/>
    <property type="evidence" value="ECO:0007669"/>
    <property type="project" value="InterPro"/>
</dbReference>
<comment type="caution">
    <text evidence="11">The sequence shown here is derived from an EMBL/GenBank/DDBJ whole genome shotgun (WGS) entry which is preliminary data.</text>
</comment>
<dbReference type="GO" id="GO:0005484">
    <property type="term" value="F:SNAP receptor activity"/>
    <property type="evidence" value="ECO:0007669"/>
    <property type="project" value="TreeGrafter"/>
</dbReference>
<evidence type="ECO:0000256" key="2">
    <source>
        <dbReference type="ARBA" id="ARBA00008473"/>
    </source>
</evidence>
<organism evidence="11 12">
    <name type="scientific">Blepharisma stoltei</name>
    <dbReference type="NCBI Taxonomy" id="1481888"/>
    <lineage>
        <taxon>Eukaryota</taxon>
        <taxon>Sar</taxon>
        <taxon>Alveolata</taxon>
        <taxon>Ciliophora</taxon>
        <taxon>Postciliodesmatophora</taxon>
        <taxon>Heterotrichea</taxon>
        <taxon>Heterotrichida</taxon>
        <taxon>Blepharismidae</taxon>
        <taxon>Blepharisma</taxon>
    </lineage>
</organism>
<dbReference type="PANTHER" id="PTHR21094:SF2">
    <property type="entry name" value="GOLGI SNAP RECEPTOR COMPLEX MEMBER 1"/>
    <property type="match status" value="1"/>
</dbReference>
<dbReference type="GO" id="GO:0015031">
    <property type="term" value="P:protein transport"/>
    <property type="evidence" value="ECO:0007669"/>
    <property type="project" value="UniProtKB-KW"/>
</dbReference>
<dbReference type="GO" id="GO:0005801">
    <property type="term" value="C:cis-Golgi network"/>
    <property type="evidence" value="ECO:0007669"/>
    <property type="project" value="InterPro"/>
</dbReference>
<dbReference type="GO" id="GO:0000139">
    <property type="term" value="C:Golgi membrane"/>
    <property type="evidence" value="ECO:0007669"/>
    <property type="project" value="UniProtKB-SubCell"/>
</dbReference>
<keyword evidence="6 10" id="KW-1133">Transmembrane helix</keyword>
<dbReference type="GO" id="GO:0006906">
    <property type="term" value="P:vesicle fusion"/>
    <property type="evidence" value="ECO:0007669"/>
    <property type="project" value="TreeGrafter"/>
</dbReference>
<keyword evidence="3" id="KW-0813">Transport</keyword>
<evidence type="ECO:0008006" key="13">
    <source>
        <dbReference type="Google" id="ProtNLM"/>
    </source>
</evidence>
<dbReference type="Proteomes" id="UP001162131">
    <property type="component" value="Unassembled WGS sequence"/>
</dbReference>
<keyword evidence="8 10" id="KW-0472">Membrane</keyword>
<dbReference type="AlphaFoldDB" id="A0AAU9JD60"/>
<evidence type="ECO:0000256" key="8">
    <source>
        <dbReference type="ARBA" id="ARBA00023136"/>
    </source>
</evidence>
<comment type="similarity">
    <text evidence="2">Belongs to the GOSR1 family.</text>
</comment>
<name>A0AAU9JD60_9CILI</name>
<evidence type="ECO:0000313" key="12">
    <source>
        <dbReference type="Proteomes" id="UP001162131"/>
    </source>
</evidence>
<evidence type="ECO:0000256" key="5">
    <source>
        <dbReference type="ARBA" id="ARBA00022927"/>
    </source>
</evidence>
<evidence type="ECO:0000256" key="3">
    <source>
        <dbReference type="ARBA" id="ARBA00022448"/>
    </source>
</evidence>
<evidence type="ECO:0000256" key="6">
    <source>
        <dbReference type="ARBA" id="ARBA00022989"/>
    </source>
</evidence>
<gene>
    <name evidence="11" type="ORF">BSTOLATCC_MIC36000</name>
</gene>
<reference evidence="11" key="1">
    <citation type="submission" date="2021-09" db="EMBL/GenBank/DDBJ databases">
        <authorList>
            <consortium name="AG Swart"/>
            <person name="Singh M."/>
            <person name="Singh A."/>
            <person name="Seah K."/>
            <person name="Emmerich C."/>
        </authorList>
    </citation>
    <scope>NUCLEOTIDE SEQUENCE</scope>
    <source>
        <strain evidence="11">ATCC30299</strain>
    </source>
</reference>